<dbReference type="EMBL" id="VYZN01000023">
    <property type="protein sequence ID" value="KAE9536479.1"/>
    <property type="molecule type" value="Genomic_DNA"/>
</dbReference>
<dbReference type="PANTHER" id="PTHR33936">
    <property type="entry name" value="PROTEIN CBG17840"/>
    <property type="match status" value="1"/>
</dbReference>
<dbReference type="PANTHER" id="PTHR33936:SF24">
    <property type="entry name" value="C2H2-TYPE DOMAIN-CONTAINING PROTEIN"/>
    <property type="match status" value="1"/>
</dbReference>
<evidence type="ECO:0000313" key="2">
    <source>
        <dbReference type="EMBL" id="KAE9536479.1"/>
    </source>
</evidence>
<evidence type="ECO:0008006" key="4">
    <source>
        <dbReference type="Google" id="ProtNLM"/>
    </source>
</evidence>
<comment type="caution">
    <text evidence="2">The sequence shown here is derived from an EMBL/GenBank/DDBJ whole genome shotgun (WGS) entry which is preliminary data.</text>
</comment>
<dbReference type="AlphaFoldDB" id="A0A6G0TP28"/>
<evidence type="ECO:0000256" key="1">
    <source>
        <dbReference type="SAM" id="Coils"/>
    </source>
</evidence>
<protein>
    <recommendedName>
        <fullName evidence="4">SWIM-type domain-containing protein</fullName>
    </recommendedName>
</protein>
<dbReference type="OrthoDB" id="6775554at2759"/>
<gene>
    <name evidence="2" type="ORF">AGLY_007268</name>
</gene>
<dbReference type="Proteomes" id="UP000475862">
    <property type="component" value="Unassembled WGS sequence"/>
</dbReference>
<reference evidence="2 3" key="1">
    <citation type="submission" date="2019-08" db="EMBL/GenBank/DDBJ databases">
        <title>The genome of the soybean aphid Biotype 1, its phylome, world population structure and adaptation to the North American continent.</title>
        <authorList>
            <person name="Giordano R."/>
            <person name="Donthu R.K."/>
            <person name="Hernandez A.G."/>
            <person name="Wright C.L."/>
            <person name="Zimin A.V."/>
        </authorList>
    </citation>
    <scope>NUCLEOTIDE SEQUENCE [LARGE SCALE GENOMIC DNA]</scope>
    <source>
        <tissue evidence="2">Whole aphids</tissue>
    </source>
</reference>
<evidence type="ECO:0000313" key="3">
    <source>
        <dbReference type="Proteomes" id="UP000475862"/>
    </source>
</evidence>
<keyword evidence="1" id="KW-0175">Coiled coil</keyword>
<sequence>MSKNKLSTHYSCVCNKSYSQKRQIRQHISLCKYAQNPIKKDLLQLATSKCKIYSVNDKLSANKDQSTERYKCGCEKRFESKGGYYRHIKKCKLRPEQQVVTGNTKCNEPGCLMTFKYIRDFRQHLNEKHQIQFDVEDKMFNKYADFLNWKVKYESETRSCFYHRKNLTRSGRRVEYWYCNRSGSYQSSLQSRRRKLKSQGILKINNNCTSSITVTVNNTDDTVQAVVYHTHYGHKAELVHLRIPKSDKQEIASKLSQGVKIEDILLSYKKDGSSKQTERKHLIKRRDILNISKKYNVKIMLPEVQLSKTKINYEIDQETIKPLILDYIPNTVEANKRHLIASQLSLSLVNPIHESIENVWRISVENSLVSIHPSINYNKKTYDVTKNDVLSCSSEDCISYCNYCNICYHAYSCKCPDYYSKKVICKHIHLTVLFQANSQTCQYENHIERSFQGIQDHTYYTQNRIEPIKNSEHINNVRLNNQSEKLKNIKLRLEKLMMDTIVKIDECNNSDLLETLEKQITNTTRNLDLEKTTMKRNEKQTMLPEKNIEVYYVF</sequence>
<accession>A0A6G0TP28</accession>
<proteinExistence type="predicted"/>
<keyword evidence="3" id="KW-1185">Reference proteome</keyword>
<dbReference type="InterPro" id="IPR052797">
    <property type="entry name" value="RegFact_GeneExpr_CellDeath"/>
</dbReference>
<organism evidence="2 3">
    <name type="scientific">Aphis glycines</name>
    <name type="common">Soybean aphid</name>
    <dbReference type="NCBI Taxonomy" id="307491"/>
    <lineage>
        <taxon>Eukaryota</taxon>
        <taxon>Metazoa</taxon>
        <taxon>Ecdysozoa</taxon>
        <taxon>Arthropoda</taxon>
        <taxon>Hexapoda</taxon>
        <taxon>Insecta</taxon>
        <taxon>Pterygota</taxon>
        <taxon>Neoptera</taxon>
        <taxon>Paraneoptera</taxon>
        <taxon>Hemiptera</taxon>
        <taxon>Sternorrhyncha</taxon>
        <taxon>Aphidomorpha</taxon>
        <taxon>Aphidoidea</taxon>
        <taxon>Aphididae</taxon>
        <taxon>Aphidini</taxon>
        <taxon>Aphis</taxon>
        <taxon>Aphis</taxon>
    </lineage>
</organism>
<name>A0A6G0TP28_APHGL</name>
<feature type="coiled-coil region" evidence="1">
    <location>
        <begin position="476"/>
        <end position="533"/>
    </location>
</feature>